<evidence type="ECO:0000256" key="1">
    <source>
        <dbReference type="ARBA" id="ARBA00023002"/>
    </source>
</evidence>
<feature type="domain" description="D-isomer specific 2-hydroxyacid dehydrogenase NAD-binding" evidence="3">
    <location>
        <begin position="114"/>
        <end position="284"/>
    </location>
</feature>
<evidence type="ECO:0000256" key="2">
    <source>
        <dbReference type="ARBA" id="ARBA00023027"/>
    </source>
</evidence>
<dbReference type="GO" id="GO:0051287">
    <property type="term" value="F:NAD binding"/>
    <property type="evidence" value="ECO:0007669"/>
    <property type="project" value="InterPro"/>
</dbReference>
<dbReference type="SUPFAM" id="SSF52283">
    <property type="entry name" value="Formate/glycerate dehydrogenase catalytic domain-like"/>
    <property type="match status" value="1"/>
</dbReference>
<reference evidence="4 5" key="1">
    <citation type="submission" date="2019-09" db="EMBL/GenBank/DDBJ databases">
        <title>Screening of Novel Bioactive Compounds from Soil-Associated.</title>
        <authorList>
            <person name="Zhao S."/>
        </authorList>
    </citation>
    <scope>NUCLEOTIDE SEQUENCE [LARGE SCALE GENOMIC DNA]</scope>
    <source>
        <strain evidence="4 5">HIT-DPA4</strain>
    </source>
</reference>
<dbReference type="Pfam" id="PF02826">
    <property type="entry name" value="2-Hacid_dh_C"/>
    <property type="match status" value="1"/>
</dbReference>
<evidence type="ECO:0000313" key="5">
    <source>
        <dbReference type="Proteomes" id="UP000442707"/>
    </source>
</evidence>
<dbReference type="PANTHER" id="PTHR10996">
    <property type="entry name" value="2-HYDROXYACID DEHYDROGENASE-RELATED"/>
    <property type="match status" value="1"/>
</dbReference>
<dbReference type="Gene3D" id="3.40.50.720">
    <property type="entry name" value="NAD(P)-binding Rossmann-like Domain"/>
    <property type="match status" value="2"/>
</dbReference>
<organism evidence="4 5">
    <name type="scientific">Streptomyces luteolifulvus</name>
    <dbReference type="NCBI Taxonomy" id="2615112"/>
    <lineage>
        <taxon>Bacteria</taxon>
        <taxon>Bacillati</taxon>
        <taxon>Actinomycetota</taxon>
        <taxon>Actinomycetes</taxon>
        <taxon>Kitasatosporales</taxon>
        <taxon>Streptomycetaceae</taxon>
        <taxon>Streptomyces</taxon>
    </lineage>
</organism>
<dbReference type="InterPro" id="IPR036291">
    <property type="entry name" value="NAD(P)-bd_dom_sf"/>
</dbReference>
<dbReference type="CDD" id="cd12166">
    <property type="entry name" value="2-Hacid_dh_7"/>
    <property type="match status" value="1"/>
</dbReference>
<proteinExistence type="predicted"/>
<dbReference type="InterPro" id="IPR029753">
    <property type="entry name" value="D-isomer_DH_CS"/>
</dbReference>
<dbReference type="InterPro" id="IPR050223">
    <property type="entry name" value="D-isomer_2-hydroxyacid_DH"/>
</dbReference>
<sequence length="320" mass="33869">MSPRDRPAGVDAARFLLPYPASQIGELPGDLPVAVWDGTGVRPGIESLAAVEFFVVPYTFTHAALPLLPRLPALRVVQSLSAGVEELGRHIPDGVVLCNAAGVHDASTAELAVTLTLAALRGVPESVRHQDRAQWLTGFRPALADRTVLLVGYGSIGSAVEARLGAFECEVLRVARSARESTHGPVHSVSRLPELLPRADVVVLTVPLTADTRGLADADFLALMREGALLVNVSRGPVVDTQALLAELGTGRLSAALDVTDPEPLPAGHPLWRAPNTLITPHVGGTTSAFLPRALRLIRAQLLRYLQGEPLANTVPPRVP</sequence>
<protein>
    <submittedName>
        <fullName evidence="4">2-hydroxyacid dehydrogenase</fullName>
    </submittedName>
</protein>
<name>A0A6H9URN3_9ACTN</name>
<gene>
    <name evidence="4" type="ORF">F7R91_33830</name>
</gene>
<dbReference type="Proteomes" id="UP000442707">
    <property type="component" value="Unassembled WGS sequence"/>
</dbReference>
<keyword evidence="1" id="KW-0560">Oxidoreductase</keyword>
<dbReference type="EMBL" id="VZRB01000035">
    <property type="protein sequence ID" value="KAB1141057.1"/>
    <property type="molecule type" value="Genomic_DNA"/>
</dbReference>
<dbReference type="FunFam" id="3.40.50.720:FF:000593">
    <property type="entry name" value="Dihydrofolate reductase"/>
    <property type="match status" value="1"/>
</dbReference>
<evidence type="ECO:0000313" key="4">
    <source>
        <dbReference type="EMBL" id="KAB1141057.1"/>
    </source>
</evidence>
<dbReference type="PROSITE" id="PS00671">
    <property type="entry name" value="D_2_HYDROXYACID_DH_3"/>
    <property type="match status" value="1"/>
</dbReference>
<evidence type="ECO:0000259" key="3">
    <source>
        <dbReference type="Pfam" id="PF02826"/>
    </source>
</evidence>
<dbReference type="InterPro" id="IPR006140">
    <property type="entry name" value="D-isomer_DH_NAD-bd"/>
</dbReference>
<dbReference type="GO" id="GO:0030267">
    <property type="term" value="F:glyoxylate reductase (NADPH) activity"/>
    <property type="evidence" value="ECO:0007669"/>
    <property type="project" value="TreeGrafter"/>
</dbReference>
<dbReference type="SUPFAM" id="SSF51735">
    <property type="entry name" value="NAD(P)-binding Rossmann-fold domains"/>
    <property type="match status" value="1"/>
</dbReference>
<accession>A0A6H9URN3</accession>
<dbReference type="AlphaFoldDB" id="A0A6H9URN3"/>
<keyword evidence="5" id="KW-1185">Reference proteome</keyword>
<dbReference type="GO" id="GO:0016618">
    <property type="term" value="F:hydroxypyruvate reductase [NAD(P)H] activity"/>
    <property type="evidence" value="ECO:0007669"/>
    <property type="project" value="TreeGrafter"/>
</dbReference>
<keyword evidence="2" id="KW-0520">NAD</keyword>
<dbReference type="GO" id="GO:0005829">
    <property type="term" value="C:cytosol"/>
    <property type="evidence" value="ECO:0007669"/>
    <property type="project" value="TreeGrafter"/>
</dbReference>
<comment type="caution">
    <text evidence="4">The sequence shown here is derived from an EMBL/GenBank/DDBJ whole genome shotgun (WGS) entry which is preliminary data.</text>
</comment>
<dbReference type="PANTHER" id="PTHR10996:SF178">
    <property type="entry name" value="2-HYDROXYACID DEHYDROGENASE YGL185C-RELATED"/>
    <property type="match status" value="1"/>
</dbReference>